<organism evidence="1 2">
    <name type="scientific">Cutibacterium acnes</name>
    <name type="common">Propionibacterium acnes</name>
    <dbReference type="NCBI Taxonomy" id="1747"/>
    <lineage>
        <taxon>Bacteria</taxon>
        <taxon>Bacillati</taxon>
        <taxon>Actinomycetota</taxon>
        <taxon>Actinomycetes</taxon>
        <taxon>Propionibacteriales</taxon>
        <taxon>Propionibacteriaceae</taxon>
        <taxon>Cutibacterium</taxon>
    </lineage>
</organism>
<sequence length="102" mass="11283">MRGILIASEDHVVADMLPLKWVAIACRMASSREPDCHTCERPCQSCFGLMIAANVRSAKGRLVGWVAKVFRIQATLQRPVDAGVEPYVPDLMSCRVSRLVRA</sequence>
<gene>
    <name evidence="1" type="ORF">B1B09_08015</name>
</gene>
<dbReference type="Proteomes" id="UP000226191">
    <property type="component" value="Unassembled WGS sequence"/>
</dbReference>
<comment type="caution">
    <text evidence="1">The sequence shown here is derived from an EMBL/GenBank/DDBJ whole genome shotgun (WGS) entry which is preliminary data.</text>
</comment>
<dbReference type="AlphaFoldDB" id="A0A8B2VGY3"/>
<proteinExistence type="predicted"/>
<reference evidence="1 2" key="1">
    <citation type="submission" date="2017-02" db="EMBL/GenBank/DDBJ databases">
        <title>Prevalence of linear plasmids in Cutibacterium acnes isolates obtained from cancerous prostatic tissue.</title>
        <authorList>
            <person name="Davidsson S."/>
            <person name="Bruggemann H."/>
        </authorList>
    </citation>
    <scope>NUCLEOTIDE SEQUENCE [LARGE SCALE GENOMIC DNA]</scope>
    <source>
        <strain evidence="1 2">11-78</strain>
    </source>
</reference>
<accession>A0A8B2VGY3</accession>
<evidence type="ECO:0000313" key="2">
    <source>
        <dbReference type="Proteomes" id="UP000226191"/>
    </source>
</evidence>
<name>A0A8B2VGY3_CUTAC</name>
<dbReference type="EMBL" id="MVCE01000003">
    <property type="protein sequence ID" value="PGF33845.1"/>
    <property type="molecule type" value="Genomic_DNA"/>
</dbReference>
<evidence type="ECO:0000313" key="1">
    <source>
        <dbReference type="EMBL" id="PGF33845.1"/>
    </source>
</evidence>
<protein>
    <submittedName>
        <fullName evidence="1">Uncharacterized protein</fullName>
    </submittedName>
</protein>